<sequence length="397" mass="43804">MNNLPFKVLAISALALVLNGCSDELSESSKPVEDGKYSAVVCVGSWPNTAYYIADVPSLKEGQISLKGSGAEMTGKVYAQDVIQKDGFYYHANFGSGRFGKYHVQNGALIVDKEVPFTFLNWSSYVWADDQTLVIFGTAEGEARYAIVKVADMTLTTGKLNLEAYPKGFDEYAIGFAEFRDSKLFIGFSFTTSTYSANMPVYQKFGVAVVNYPGMNTESIISDTRTTTPGGPVVYAPASFQDENGDIYFISDPVYNYDYKSPSSIYRIKKGTTQLDNTYYFDFSSKVENGMGPAMWYLGNGKAIVRTRVKGINIDAEHSFSVIDIRNGAFIKKLDLPADKGERMVKAVIVEDGKAYIAVNAADKDYIWEYDPATEALKPGAEFVGGIDYILRLEKVK</sequence>
<evidence type="ECO:0000313" key="2">
    <source>
        <dbReference type="Proteomes" id="UP000679725"/>
    </source>
</evidence>
<reference evidence="1 2" key="1">
    <citation type="submission" date="2021-04" db="EMBL/GenBank/DDBJ databases">
        <authorList>
            <person name="Rodrigo-Torres L."/>
            <person name="Arahal R. D."/>
            <person name="Lucena T."/>
        </authorList>
    </citation>
    <scope>NUCLEOTIDE SEQUENCE [LARGE SCALE GENOMIC DNA]</scope>
    <source>
        <strain evidence="1 2">CECT 9623</strain>
    </source>
</reference>
<evidence type="ECO:0008006" key="3">
    <source>
        <dbReference type="Google" id="ProtNLM"/>
    </source>
</evidence>
<gene>
    <name evidence="1" type="ORF">DYBT9623_00051</name>
</gene>
<proteinExistence type="predicted"/>
<name>A0ABM8UIR1_9BACT</name>
<organism evidence="1 2">
    <name type="scientific">Dyadobacter linearis</name>
    <dbReference type="NCBI Taxonomy" id="2823330"/>
    <lineage>
        <taxon>Bacteria</taxon>
        <taxon>Pseudomonadati</taxon>
        <taxon>Bacteroidota</taxon>
        <taxon>Cytophagia</taxon>
        <taxon>Cytophagales</taxon>
        <taxon>Spirosomataceae</taxon>
        <taxon>Dyadobacter</taxon>
    </lineage>
</organism>
<dbReference type="Proteomes" id="UP000679725">
    <property type="component" value="Unassembled WGS sequence"/>
</dbReference>
<evidence type="ECO:0000313" key="1">
    <source>
        <dbReference type="EMBL" id="CAG5067331.1"/>
    </source>
</evidence>
<protein>
    <recommendedName>
        <fullName evidence="3">DUF4374 domain-containing protein</fullName>
    </recommendedName>
</protein>
<dbReference type="EMBL" id="CAJRAU010000001">
    <property type="protein sequence ID" value="CAG5067331.1"/>
    <property type="molecule type" value="Genomic_DNA"/>
</dbReference>
<accession>A0ABM8UIR1</accession>
<comment type="caution">
    <text evidence="1">The sequence shown here is derived from an EMBL/GenBank/DDBJ whole genome shotgun (WGS) entry which is preliminary data.</text>
</comment>
<keyword evidence="2" id="KW-1185">Reference proteome</keyword>